<proteinExistence type="predicted"/>
<reference evidence="1 2" key="1">
    <citation type="submission" date="2018-06" db="EMBL/GenBank/DDBJ databases">
        <title>Genomic Encyclopedia of Type Strains, Phase IV (KMG-IV): sequencing the most valuable type-strain genomes for metagenomic binning, comparative biology and taxonomic classification.</title>
        <authorList>
            <person name="Goeker M."/>
        </authorList>
    </citation>
    <scope>NUCLEOTIDE SEQUENCE [LARGE SCALE GENOMIC DNA]</scope>
    <source>
        <strain evidence="1 2">DSM 26720</strain>
    </source>
</reference>
<gene>
    <name evidence="1" type="ORF">C7374_111110</name>
</gene>
<dbReference type="Proteomes" id="UP000249453">
    <property type="component" value="Unassembled WGS sequence"/>
</dbReference>
<dbReference type="SUPFAM" id="SSF51126">
    <property type="entry name" value="Pectin lyase-like"/>
    <property type="match status" value="1"/>
</dbReference>
<evidence type="ECO:0000313" key="1">
    <source>
        <dbReference type="EMBL" id="RAK27116.1"/>
    </source>
</evidence>
<evidence type="ECO:0000313" key="2">
    <source>
        <dbReference type="Proteomes" id="UP000249453"/>
    </source>
</evidence>
<dbReference type="AlphaFoldDB" id="A0A364JTK2"/>
<sequence length="432" mass="46174">MAVRPFDEIFRDFVINGLPASGPHHPEKKDIRDSLNALVAGPFPDNRVIKLNNANEGTENNIVVSASVEIPTAVYQVLYILNVTQENTGPVTISGAINRKLVTNTNEPVPAGYLKPGMAVLCVDTGSELRMLSYGDAEAIQDAAEAAASRAEDAAALAESAAGGLLSNFDSVASVEASNIPAPVNYIRTAGYYAAGDGGGALYKRVASEPSHAGKVQSADGAWWELTGWQSDVKKFNVITTPSDSTLALQRAVNYAVENGGSIPVSTETLYITEPIIIKPTKTVPEDILSSDVHFKDYRAIDIFGSARHKIKAAPGFVGGELLRFTYNDTISTQAPMWSQVSGIVLDGSDLVDTAILLEWCMNVEIRRIGVIGTARGVRNIGYGVSNIERSAFRCSSAGVDFSEGGGDSWITKNDFYCPSGVPPFHRTDRLV</sequence>
<dbReference type="EMBL" id="QLMK01000011">
    <property type="protein sequence ID" value="RAK27116.1"/>
    <property type="molecule type" value="Genomic_DNA"/>
</dbReference>
<dbReference type="InterPro" id="IPR012334">
    <property type="entry name" value="Pectin_lyas_fold"/>
</dbReference>
<name>A0A364JTK2_9HYPH</name>
<dbReference type="InterPro" id="IPR011050">
    <property type="entry name" value="Pectin_lyase_fold/virulence"/>
</dbReference>
<dbReference type="RefSeq" id="WP_342634723.1">
    <property type="nucleotide sequence ID" value="NZ_JBHEEY010000011.1"/>
</dbReference>
<protein>
    <submittedName>
        <fullName evidence="1">Uncharacterized protein</fullName>
    </submittedName>
</protein>
<keyword evidence="2" id="KW-1185">Reference proteome</keyword>
<comment type="caution">
    <text evidence="1">The sequence shown here is derived from an EMBL/GenBank/DDBJ whole genome shotgun (WGS) entry which is preliminary data.</text>
</comment>
<organism evidence="1 2">
    <name type="scientific">Falsochrobactrum ovis</name>
    <dbReference type="NCBI Taxonomy" id="1293442"/>
    <lineage>
        <taxon>Bacteria</taxon>
        <taxon>Pseudomonadati</taxon>
        <taxon>Pseudomonadota</taxon>
        <taxon>Alphaproteobacteria</taxon>
        <taxon>Hyphomicrobiales</taxon>
        <taxon>Brucellaceae</taxon>
        <taxon>Falsochrobactrum</taxon>
    </lineage>
</organism>
<dbReference type="Gene3D" id="2.160.20.10">
    <property type="entry name" value="Single-stranded right-handed beta-helix, Pectin lyase-like"/>
    <property type="match status" value="1"/>
</dbReference>
<accession>A0A364JTK2</accession>